<proteinExistence type="predicted"/>
<accession>A0A5P8W5W0</accession>
<evidence type="ECO:0000313" key="2">
    <source>
        <dbReference type="Proteomes" id="UP000326678"/>
    </source>
</evidence>
<sequence>MEVRKSELVLVTSIILVEICTTADFGWAQHLTVHFQESIAQSL</sequence>
<reference evidence="1 2" key="1">
    <citation type="submission" date="2019-10" db="EMBL/GenBank/DDBJ databases">
        <title>Genomic and transcriptomic insights into the perfect genentic adaptation of a filamentous nitrogen-fixing cyanobacterium to rice fields.</title>
        <authorList>
            <person name="Chen Z."/>
        </authorList>
    </citation>
    <scope>NUCLEOTIDE SEQUENCE [LARGE SCALE GENOMIC DNA]</scope>
    <source>
        <strain evidence="1">CCNUC1</strain>
    </source>
</reference>
<organism evidence="1 2">
    <name type="scientific">Nostoc sphaeroides CCNUC1</name>
    <dbReference type="NCBI Taxonomy" id="2653204"/>
    <lineage>
        <taxon>Bacteria</taxon>
        <taxon>Bacillati</taxon>
        <taxon>Cyanobacteriota</taxon>
        <taxon>Cyanophyceae</taxon>
        <taxon>Nostocales</taxon>
        <taxon>Nostocaceae</taxon>
        <taxon>Nostoc</taxon>
    </lineage>
</organism>
<name>A0A5P8W5W0_9NOSO</name>
<evidence type="ECO:0000313" key="1">
    <source>
        <dbReference type="EMBL" id="QFS48034.1"/>
    </source>
</evidence>
<gene>
    <name evidence="1" type="ORF">GXM_05526</name>
</gene>
<protein>
    <submittedName>
        <fullName evidence="1">Uncharacterized protein</fullName>
    </submittedName>
</protein>
<dbReference type="EMBL" id="CP045226">
    <property type="protein sequence ID" value="QFS48034.1"/>
    <property type="molecule type" value="Genomic_DNA"/>
</dbReference>
<dbReference type="Proteomes" id="UP000326678">
    <property type="component" value="Chromosome Gxm1"/>
</dbReference>
<dbReference type="KEGG" id="nsh:GXM_05526"/>
<keyword evidence="2" id="KW-1185">Reference proteome</keyword>
<dbReference type="AlphaFoldDB" id="A0A5P8W5W0"/>